<dbReference type="Proteomes" id="UP000468717">
    <property type="component" value="Unassembled WGS sequence"/>
</dbReference>
<name>A0A6I1HYS2_9BURK</name>
<feature type="non-terminal residue" evidence="2">
    <location>
        <position position="153"/>
    </location>
</feature>
<dbReference type="InterPro" id="IPR018968">
    <property type="entry name" value="Phasin"/>
</dbReference>
<accession>A0A6I1HYS2</accession>
<protein>
    <recommendedName>
        <fullName evidence="1">Phasin domain-containing protein</fullName>
    </recommendedName>
</protein>
<dbReference type="NCBIfam" id="TIGR01841">
    <property type="entry name" value="phasin"/>
    <property type="match status" value="1"/>
</dbReference>
<evidence type="ECO:0000313" key="2">
    <source>
        <dbReference type="EMBL" id="KAB8063884.1"/>
    </source>
</evidence>
<organism evidence="2 3">
    <name type="scientific">Janthinobacterium violaceinigrum</name>
    <dbReference type="NCBI Taxonomy" id="2654252"/>
    <lineage>
        <taxon>Bacteria</taxon>
        <taxon>Pseudomonadati</taxon>
        <taxon>Pseudomonadota</taxon>
        <taxon>Betaproteobacteria</taxon>
        <taxon>Burkholderiales</taxon>
        <taxon>Oxalobacteraceae</taxon>
        <taxon>Janthinobacterium</taxon>
    </lineage>
</organism>
<dbReference type="InterPro" id="IPR010127">
    <property type="entry name" value="Phasin_subfam-1"/>
</dbReference>
<dbReference type="Pfam" id="PF09361">
    <property type="entry name" value="Phasin_2"/>
    <property type="match status" value="1"/>
</dbReference>
<dbReference type="RefSeq" id="WP_193317523.1">
    <property type="nucleotide sequence ID" value="NZ_WFLI01000017.1"/>
</dbReference>
<evidence type="ECO:0000259" key="1">
    <source>
        <dbReference type="Pfam" id="PF09361"/>
    </source>
</evidence>
<sequence>MFPLPEQISSAAKSQLENQLQIFSTLTSKVFESAEKIIALNLNAGKAALSQTAETAQHLLETQDPRDFFSYSTSQAQPNIESVLAYSRQLFGIASSTQAELLASAKARLDAAVPAAAPAAVAPINVSAKPMSPERRTAEHRRQLCKSRVTGWL</sequence>
<feature type="domain" description="Phasin" evidence="1">
    <location>
        <begin position="6"/>
        <end position="108"/>
    </location>
</feature>
<proteinExistence type="predicted"/>
<dbReference type="AlphaFoldDB" id="A0A6I1HYS2"/>
<gene>
    <name evidence="2" type="ORF">GCN75_15490</name>
</gene>
<comment type="caution">
    <text evidence="2">The sequence shown here is derived from an EMBL/GenBank/DDBJ whole genome shotgun (WGS) entry which is preliminary data.</text>
</comment>
<dbReference type="EMBL" id="WFLI01000017">
    <property type="protein sequence ID" value="KAB8063884.1"/>
    <property type="molecule type" value="Genomic_DNA"/>
</dbReference>
<evidence type="ECO:0000313" key="3">
    <source>
        <dbReference type="Proteomes" id="UP000468717"/>
    </source>
</evidence>
<keyword evidence="3" id="KW-1185">Reference proteome</keyword>
<reference evidence="2 3" key="1">
    <citation type="submission" date="2019-10" db="EMBL/GenBank/DDBJ databases">
        <title>Three novel species isolated from a subtropical stream in China.</title>
        <authorList>
            <person name="Lu H."/>
        </authorList>
    </citation>
    <scope>NUCLEOTIDE SEQUENCE [LARGE SCALE GENOMIC DNA]</scope>
    <source>
        <strain evidence="2 3">FT13W</strain>
    </source>
</reference>